<reference evidence="1" key="1">
    <citation type="submission" date="2024-08" db="EMBL/GenBank/DDBJ databases">
        <authorList>
            <person name="Yu S.T."/>
        </authorList>
    </citation>
    <scope>NUCLEOTIDE SEQUENCE</scope>
    <source>
        <strain evidence="1">R33</strain>
    </source>
</reference>
<protein>
    <submittedName>
        <fullName evidence="1">Uncharacterized protein</fullName>
    </submittedName>
</protein>
<organism evidence="1">
    <name type="scientific">Streptomyces sp. R33</name>
    <dbReference type="NCBI Taxonomy" id="3238629"/>
    <lineage>
        <taxon>Bacteria</taxon>
        <taxon>Bacillati</taxon>
        <taxon>Actinomycetota</taxon>
        <taxon>Actinomycetes</taxon>
        <taxon>Kitasatosporales</taxon>
        <taxon>Streptomycetaceae</taxon>
        <taxon>Streptomyces</taxon>
    </lineage>
</organism>
<evidence type="ECO:0000313" key="1">
    <source>
        <dbReference type="EMBL" id="XDV65418.1"/>
    </source>
</evidence>
<dbReference type="RefSeq" id="WP_369778430.1">
    <property type="nucleotide sequence ID" value="NZ_CP165727.1"/>
</dbReference>
<accession>A0AB39Y5W2</accession>
<sequence length="93" mass="9924">MSDLEFSAVLHRGRTFLGVRDTAPVGAYTWRDLTTALNPGHPRNACGVSVNTVGATVFVKVLTTQGDVFENHCTYTGTGALTCPSGWTAIIRP</sequence>
<gene>
    <name evidence="1" type="ORF">AB5J51_21965</name>
</gene>
<name>A0AB39Y5W2_9ACTN</name>
<dbReference type="EMBL" id="CP165727">
    <property type="protein sequence ID" value="XDV65418.1"/>
    <property type="molecule type" value="Genomic_DNA"/>
</dbReference>
<dbReference type="AlphaFoldDB" id="A0AB39Y5W2"/>
<proteinExistence type="predicted"/>